<name>A0A4C1TKX9_EUMVA</name>
<comment type="caution">
    <text evidence="2">The sequence shown here is derived from an EMBL/GenBank/DDBJ whole genome shotgun (WGS) entry which is preliminary data.</text>
</comment>
<keyword evidence="3" id="KW-1185">Reference proteome</keyword>
<feature type="region of interest" description="Disordered" evidence="1">
    <location>
        <begin position="160"/>
        <end position="187"/>
    </location>
</feature>
<gene>
    <name evidence="2" type="ORF">EVAR_102779_1</name>
</gene>
<dbReference type="Proteomes" id="UP000299102">
    <property type="component" value="Unassembled WGS sequence"/>
</dbReference>
<proteinExistence type="predicted"/>
<dbReference type="EMBL" id="BGZK01000061">
    <property type="protein sequence ID" value="GBP14107.1"/>
    <property type="molecule type" value="Genomic_DNA"/>
</dbReference>
<evidence type="ECO:0000313" key="3">
    <source>
        <dbReference type="Proteomes" id="UP000299102"/>
    </source>
</evidence>
<sequence>MKRLMDLSEVIEICKDRTMWKFIVSAYPSGKYTCANDGGVARQRIRKTRIARRLGDARKAPLARAGAGVVRLECARIKTLSLFFGAAAPSRSRLLPSRTARSGRIRRRDSLYRALEFGRATAARARDGQMYRRIEDGAPFVTAGAASHYDVKRGEFKVSGGNGTAPLRPRALRAGPPRAARRAAGGDFDGNSKVVREYVPAKVFIRGRQERPRSEVSLNHDNAFTQFSSPAAEGLAGGWRGAAGAAADVLLTV</sequence>
<feature type="compositionally biased region" description="Low complexity" evidence="1">
    <location>
        <begin position="165"/>
        <end position="186"/>
    </location>
</feature>
<protein>
    <submittedName>
        <fullName evidence="2">Uncharacterized protein</fullName>
    </submittedName>
</protein>
<organism evidence="2 3">
    <name type="scientific">Eumeta variegata</name>
    <name type="common">Bagworm moth</name>
    <name type="synonym">Eumeta japonica</name>
    <dbReference type="NCBI Taxonomy" id="151549"/>
    <lineage>
        <taxon>Eukaryota</taxon>
        <taxon>Metazoa</taxon>
        <taxon>Ecdysozoa</taxon>
        <taxon>Arthropoda</taxon>
        <taxon>Hexapoda</taxon>
        <taxon>Insecta</taxon>
        <taxon>Pterygota</taxon>
        <taxon>Neoptera</taxon>
        <taxon>Endopterygota</taxon>
        <taxon>Lepidoptera</taxon>
        <taxon>Glossata</taxon>
        <taxon>Ditrysia</taxon>
        <taxon>Tineoidea</taxon>
        <taxon>Psychidae</taxon>
        <taxon>Oiketicinae</taxon>
        <taxon>Eumeta</taxon>
    </lineage>
</organism>
<dbReference type="AlphaFoldDB" id="A0A4C1TKX9"/>
<evidence type="ECO:0000256" key="1">
    <source>
        <dbReference type="SAM" id="MobiDB-lite"/>
    </source>
</evidence>
<reference evidence="2 3" key="1">
    <citation type="journal article" date="2019" name="Commun. Biol.">
        <title>The bagworm genome reveals a unique fibroin gene that provides high tensile strength.</title>
        <authorList>
            <person name="Kono N."/>
            <person name="Nakamura H."/>
            <person name="Ohtoshi R."/>
            <person name="Tomita M."/>
            <person name="Numata K."/>
            <person name="Arakawa K."/>
        </authorList>
    </citation>
    <scope>NUCLEOTIDE SEQUENCE [LARGE SCALE GENOMIC DNA]</scope>
</reference>
<evidence type="ECO:0000313" key="2">
    <source>
        <dbReference type="EMBL" id="GBP14107.1"/>
    </source>
</evidence>
<accession>A0A4C1TKX9</accession>